<organism evidence="5 6">
    <name type="scientific">Candidatus Nitrosacidococcus tergens</name>
    <dbReference type="NCBI Taxonomy" id="553981"/>
    <lineage>
        <taxon>Bacteria</taxon>
        <taxon>Pseudomonadati</taxon>
        <taxon>Pseudomonadota</taxon>
        <taxon>Gammaproteobacteria</taxon>
        <taxon>Chromatiales</taxon>
        <taxon>Chromatiaceae</taxon>
        <taxon>Candidatus Nitrosacidococcus</taxon>
    </lineage>
</organism>
<feature type="domain" description="ABC-type uncharacterised transport system" evidence="3">
    <location>
        <begin position="156"/>
        <end position="362"/>
    </location>
</feature>
<keyword evidence="2" id="KW-0472">Membrane</keyword>
<dbReference type="KEGG" id="ntg:NSCAC_1501"/>
<dbReference type="InterPro" id="IPR019196">
    <property type="entry name" value="ABC_transp_unknown"/>
</dbReference>
<evidence type="ECO:0000259" key="3">
    <source>
        <dbReference type="Pfam" id="PF09822"/>
    </source>
</evidence>
<keyword evidence="2" id="KW-0812">Transmembrane</keyword>
<proteinExistence type="predicted"/>
<feature type="compositionally biased region" description="Polar residues" evidence="1">
    <location>
        <begin position="418"/>
        <end position="457"/>
    </location>
</feature>
<feature type="compositionally biased region" description="Basic and acidic residues" evidence="1">
    <location>
        <begin position="357"/>
        <end position="369"/>
    </location>
</feature>
<dbReference type="EMBL" id="LR778175">
    <property type="protein sequence ID" value="CAB1277098.1"/>
    <property type="molecule type" value="Genomic_DNA"/>
</dbReference>
<sequence length="576" mass="64429">MRVTQKTHRHIKLQNHSFILLFLAIIGFIAALSARYNYEADWTASGRNSLTESSQKLLKQIEGPITILSFAQKPGVKQEITKLVNRYQRYKPDLKLEYVNPELSPEKVRELGVRFENELVVEKNNRQEKVEDLTEKSLTNALNKVARSNEEVEMIFIEGHGERDPNGSAKFALGNFSQQLESKGFHIQTLNLSVDPKIPNNPNQIIVIASPQTNFLPGEANLIKNYVKTGGHLLWLVEPGSPHGLDSLAKSLDIKMLSGTVIDPNAQLLFGSAALALISKYDNHPITEELSSVSIFPQAAALETLKSNTWQQQPILTTLPQAWVETSRLDRKVQYDEGKDILGPLTIGYVLTRELESSESKTDSIKEEKEEVETSTPALKFEKASPIPEGKIVEDEKASEADQELESTESSLKDDTVGETTSIQEDSQEIANATSNEEMQESIEATVTQNDSENLEQITEEDDIEENQDELDSSGTKESDQEVIRNGQQRIAVIGDGDFISNAYLGNGSNLDLALNLVNWLAHEDKLISVPARTRVDSTLEISPMTSWLMGLGFLFILPVMLLISGLLIWWRRRQY</sequence>
<evidence type="ECO:0000259" key="4">
    <source>
        <dbReference type="Pfam" id="PF23357"/>
    </source>
</evidence>
<feature type="transmembrane region" description="Helical" evidence="2">
    <location>
        <begin position="548"/>
        <end position="571"/>
    </location>
</feature>
<protein>
    <submittedName>
        <fullName evidence="5">Uncharacterized protein</fullName>
    </submittedName>
</protein>
<dbReference type="Proteomes" id="UP000516072">
    <property type="component" value="Chromosome"/>
</dbReference>
<evidence type="ECO:0000256" key="2">
    <source>
        <dbReference type="SAM" id="Phobius"/>
    </source>
</evidence>
<evidence type="ECO:0000256" key="1">
    <source>
        <dbReference type="SAM" id="MobiDB-lite"/>
    </source>
</evidence>
<keyword evidence="2" id="KW-1133">Transmembrane helix</keyword>
<feature type="compositionally biased region" description="Acidic residues" evidence="1">
    <location>
        <begin position="458"/>
        <end position="472"/>
    </location>
</feature>
<dbReference type="InterPro" id="IPR029062">
    <property type="entry name" value="Class_I_gatase-like"/>
</dbReference>
<dbReference type="AlphaFoldDB" id="A0A7G1QC14"/>
<dbReference type="Pfam" id="PF09822">
    <property type="entry name" value="ABC_transp_aux"/>
    <property type="match status" value="1"/>
</dbReference>
<feature type="compositionally biased region" description="Basic and acidic residues" evidence="1">
    <location>
        <begin position="391"/>
        <end position="400"/>
    </location>
</feature>
<dbReference type="SUPFAM" id="SSF52317">
    <property type="entry name" value="Class I glutamine amidotransferase-like"/>
    <property type="match status" value="1"/>
</dbReference>
<dbReference type="Pfam" id="PF23357">
    <property type="entry name" value="DUF7088"/>
    <property type="match status" value="1"/>
</dbReference>
<name>A0A7G1QC14_9GAMM</name>
<gene>
    <name evidence="5" type="ORF">NSCAC_1501</name>
</gene>
<reference evidence="5 6" key="1">
    <citation type="submission" date="2020-03" db="EMBL/GenBank/DDBJ databases">
        <authorList>
            <person name="Picone N."/>
        </authorList>
    </citation>
    <scope>NUCLEOTIDE SEQUENCE [LARGE SCALE GENOMIC DNA]</scope>
    <source>
        <strain evidence="5">NSCAC1</strain>
    </source>
</reference>
<feature type="region of interest" description="Disordered" evidence="1">
    <location>
        <begin position="357"/>
        <end position="482"/>
    </location>
</feature>
<dbReference type="InterPro" id="IPR055396">
    <property type="entry name" value="DUF7088"/>
</dbReference>
<keyword evidence="6" id="KW-1185">Reference proteome</keyword>
<dbReference type="RefSeq" id="WP_197744167.1">
    <property type="nucleotide sequence ID" value="NZ_LR778175.1"/>
</dbReference>
<evidence type="ECO:0000313" key="6">
    <source>
        <dbReference type="Proteomes" id="UP000516072"/>
    </source>
</evidence>
<evidence type="ECO:0000313" key="5">
    <source>
        <dbReference type="EMBL" id="CAB1277098.1"/>
    </source>
</evidence>
<feature type="domain" description="DUF7088" evidence="4">
    <location>
        <begin position="46"/>
        <end position="127"/>
    </location>
</feature>
<accession>A0A7G1QC14</accession>